<dbReference type="PROSITE" id="PS50975">
    <property type="entry name" value="ATP_GRASP"/>
    <property type="match status" value="1"/>
</dbReference>
<feature type="domain" description="ATP-grasp" evidence="2">
    <location>
        <begin position="101"/>
        <end position="294"/>
    </location>
</feature>
<dbReference type="Pfam" id="PF15632">
    <property type="entry name" value="ATPgrasp_Ter"/>
    <property type="match status" value="1"/>
</dbReference>
<accession>A0ABW4ZWJ6</accession>
<keyword evidence="1" id="KW-0067">ATP-binding</keyword>
<proteinExistence type="predicted"/>
<dbReference type="Proteomes" id="UP001597343">
    <property type="component" value="Unassembled WGS sequence"/>
</dbReference>
<keyword evidence="1" id="KW-0547">Nucleotide-binding</keyword>
<evidence type="ECO:0000259" key="2">
    <source>
        <dbReference type="PROSITE" id="PS50975"/>
    </source>
</evidence>
<sequence>MIRNNEDGMPFTLYGTHPNRMHMSLQACDHAEVEPAVTGSSYVEFCLDFCDRNRIDVFIPRWNMYDIAKEVRRFEERGTKVMVCQDLSLLEKLIDKEKFYRSVEATGIMTLPDYQVVNTVEQFRAAYQQLIDKGHNVCIKPTKSEGGSGFRVIENGRDRVQDLFGPINKYMAFDEVVHLLEQVDRFDDLMVMELLEGYEYSIDCLADPAGKLIAAVPRRKAGGRLRALEQNEEMLQIAKRVAETYKIPYNFNIQMKYNRGVPKLLEINPRMSGGLHVSCLSGVNFPYLAVKLILGMDVPTQEPTYGILASHVEQPVHMKRF</sequence>
<evidence type="ECO:0000256" key="1">
    <source>
        <dbReference type="PROSITE-ProRule" id="PRU00409"/>
    </source>
</evidence>
<protein>
    <submittedName>
        <fullName evidence="3">ATP-grasp domain-containing protein</fullName>
    </submittedName>
</protein>
<dbReference type="Gene3D" id="3.40.50.20">
    <property type="match status" value="1"/>
</dbReference>
<dbReference type="EMBL" id="JBHUIO010000005">
    <property type="protein sequence ID" value="MFD2169986.1"/>
    <property type="molecule type" value="Genomic_DNA"/>
</dbReference>
<reference evidence="4" key="1">
    <citation type="journal article" date="2019" name="Int. J. Syst. Evol. Microbiol.">
        <title>The Global Catalogue of Microorganisms (GCM) 10K type strain sequencing project: providing services to taxonomists for standard genome sequencing and annotation.</title>
        <authorList>
            <consortium name="The Broad Institute Genomics Platform"/>
            <consortium name="The Broad Institute Genome Sequencing Center for Infectious Disease"/>
            <person name="Wu L."/>
            <person name="Ma J."/>
        </authorList>
    </citation>
    <scope>NUCLEOTIDE SEQUENCE [LARGE SCALE GENOMIC DNA]</scope>
    <source>
        <strain evidence="4">CGMCC 1.13574</strain>
    </source>
</reference>
<organism evidence="3 4">
    <name type="scientific">Tumebacillus lipolyticus</name>
    <dbReference type="NCBI Taxonomy" id="1280370"/>
    <lineage>
        <taxon>Bacteria</taxon>
        <taxon>Bacillati</taxon>
        <taxon>Bacillota</taxon>
        <taxon>Bacilli</taxon>
        <taxon>Bacillales</taxon>
        <taxon>Alicyclobacillaceae</taxon>
        <taxon>Tumebacillus</taxon>
    </lineage>
</organism>
<evidence type="ECO:0000313" key="4">
    <source>
        <dbReference type="Proteomes" id="UP001597343"/>
    </source>
</evidence>
<dbReference type="InterPro" id="IPR011226">
    <property type="entry name" value="ATP-grasp_fam"/>
</dbReference>
<dbReference type="SUPFAM" id="SSF56059">
    <property type="entry name" value="Glutathione synthetase ATP-binding domain-like"/>
    <property type="match status" value="1"/>
</dbReference>
<dbReference type="PROSITE" id="PS00867">
    <property type="entry name" value="CPSASE_2"/>
    <property type="match status" value="1"/>
</dbReference>
<dbReference type="Gene3D" id="3.30.470.20">
    <property type="entry name" value="ATP-grasp fold, B domain"/>
    <property type="match status" value="1"/>
</dbReference>
<dbReference type="PIRSF" id="PIRSF029120">
    <property type="entry name" value="UCP029120"/>
    <property type="match status" value="1"/>
</dbReference>
<dbReference type="RefSeq" id="WP_386046783.1">
    <property type="nucleotide sequence ID" value="NZ_JBHUIO010000005.1"/>
</dbReference>
<keyword evidence="4" id="KW-1185">Reference proteome</keyword>
<evidence type="ECO:0000313" key="3">
    <source>
        <dbReference type="EMBL" id="MFD2169986.1"/>
    </source>
</evidence>
<dbReference type="InterPro" id="IPR011761">
    <property type="entry name" value="ATP-grasp"/>
</dbReference>
<comment type="caution">
    <text evidence="3">The sequence shown here is derived from an EMBL/GenBank/DDBJ whole genome shotgun (WGS) entry which is preliminary data.</text>
</comment>
<name>A0ABW4ZWJ6_9BACL</name>
<gene>
    <name evidence="3" type="ORF">ACFSOY_08255</name>
</gene>
<dbReference type="InterPro" id="IPR005479">
    <property type="entry name" value="CPAse_ATP-bd"/>
</dbReference>